<name>A0A318EK64_9FIRM</name>
<gene>
    <name evidence="1" type="ORF">C8E03_108164</name>
</gene>
<sequence length="72" mass="8331">MQNKIYGICRNVLKITDEEIAEVKEVYEEQLNYISPLKMATTGKQRELGEHNKQVLEKLLELKVILENGAQN</sequence>
<protein>
    <submittedName>
        <fullName evidence="1">Uncharacterized protein</fullName>
    </submittedName>
</protein>
<dbReference type="AlphaFoldDB" id="A0A318EK64"/>
<reference evidence="1 2" key="1">
    <citation type="submission" date="2018-05" db="EMBL/GenBank/DDBJ databases">
        <title>Genomic Encyclopedia of Type Strains, Phase IV (KMG-IV): sequencing the most valuable type-strain genomes for metagenomic binning, comparative biology and taxonomic classification.</title>
        <authorList>
            <person name="Goeker M."/>
        </authorList>
    </citation>
    <scope>NUCLEOTIDE SEQUENCE [LARGE SCALE GENOMIC DNA]</scope>
    <source>
        <strain evidence="1 2">DSM 28816</strain>
    </source>
</reference>
<dbReference type="RefSeq" id="WP_110291430.1">
    <property type="nucleotide sequence ID" value="NZ_QICS01000008.1"/>
</dbReference>
<accession>A0A318EK64</accession>
<evidence type="ECO:0000313" key="2">
    <source>
        <dbReference type="Proteomes" id="UP000247523"/>
    </source>
</evidence>
<organism evidence="1 2">
    <name type="scientific">Lachnotalea glycerini</name>
    <dbReference type="NCBI Taxonomy" id="1763509"/>
    <lineage>
        <taxon>Bacteria</taxon>
        <taxon>Bacillati</taxon>
        <taxon>Bacillota</taxon>
        <taxon>Clostridia</taxon>
        <taxon>Lachnospirales</taxon>
        <taxon>Lachnospiraceae</taxon>
        <taxon>Lachnotalea</taxon>
    </lineage>
</organism>
<proteinExistence type="predicted"/>
<evidence type="ECO:0000313" key="1">
    <source>
        <dbReference type="EMBL" id="PXV88437.1"/>
    </source>
</evidence>
<dbReference type="Proteomes" id="UP000247523">
    <property type="component" value="Unassembled WGS sequence"/>
</dbReference>
<dbReference type="EMBL" id="QICS01000008">
    <property type="protein sequence ID" value="PXV88437.1"/>
    <property type="molecule type" value="Genomic_DNA"/>
</dbReference>
<comment type="caution">
    <text evidence="1">The sequence shown here is derived from an EMBL/GenBank/DDBJ whole genome shotgun (WGS) entry which is preliminary data.</text>
</comment>